<dbReference type="InterPro" id="IPR027417">
    <property type="entry name" value="P-loop_NTPase"/>
</dbReference>
<dbReference type="AlphaFoldDB" id="A0A450RUN8"/>
<evidence type="ECO:0000259" key="4">
    <source>
        <dbReference type="PROSITE" id="PS00662"/>
    </source>
</evidence>
<evidence type="ECO:0000256" key="3">
    <source>
        <dbReference type="ARBA" id="ARBA00022840"/>
    </source>
</evidence>
<name>A0A450RUN8_9GAMM</name>
<dbReference type="InterPro" id="IPR037257">
    <property type="entry name" value="T2SS_E_N_sf"/>
</dbReference>
<sequence>MGVEDHITVEPYAIPPRNLTLSRECFGRNRNQRKRECPRNTRKSRKKNQAFRPCFPYYYPSISPTRYAPIMTETIMSTRYPPRNIGDVLVSKGVISADQLRIALTEQEETGERLARIIIQLGFATDIAIRDVLAGTLGFESVDLSGPLVDKQAVALIPKEMALRHHLLAVTWEARDNTLTVAMADPHNVIAVDQIKTLLGGGVTIRVLLAGETELISAIDRFYGDTLSLDGILREMETGEAEYRDSAAALDEYNQPLVRLVDALLSEAVKREASDVHFEPEQEFLRIRYRIDGVLHPIRSLHKKYWPAITVRIKVMAGMNIAETRAPQDGRFSLSVSGHPVDFRISSFPTTHGENIVARVLDRQKGLLPLEGLGFGSGALASLRAMMARPEGIVLVTGPTGSGKTTTLYSLLGQLNTESVNIMTLEDPVEYPMRLIRQSSVNEAVKLTFASGIRALMRQDPDIILLGEIRDGETAEMAFRAAMTGHRVFSTLHTNSAAGVLPRLLDIGIGPEIMAGNVIGVIGQRLARRLCVHCKEAVAPDGEARALLGFAPDVESPPIHRAVGCRYCNGYGYKGRIALVELLRFDAELDELMANRASAREIERAARARGFETMIEDGMRKVQEGVTSLEELSRVLDLTGRLSLQGN</sequence>
<dbReference type="Gene3D" id="3.40.50.300">
    <property type="entry name" value="P-loop containing nucleotide triphosphate hydrolases"/>
    <property type="match status" value="1"/>
</dbReference>
<dbReference type="SUPFAM" id="SSF52540">
    <property type="entry name" value="P-loop containing nucleoside triphosphate hydrolases"/>
    <property type="match status" value="1"/>
</dbReference>
<organism evidence="5">
    <name type="scientific">Candidatus Kentrum sp. DK</name>
    <dbReference type="NCBI Taxonomy" id="2126562"/>
    <lineage>
        <taxon>Bacteria</taxon>
        <taxon>Pseudomonadati</taxon>
        <taxon>Pseudomonadota</taxon>
        <taxon>Gammaproteobacteria</taxon>
        <taxon>Candidatus Kentrum</taxon>
    </lineage>
</organism>
<dbReference type="PANTHER" id="PTHR30258">
    <property type="entry name" value="TYPE II SECRETION SYSTEM PROTEIN GSPE-RELATED"/>
    <property type="match status" value="1"/>
</dbReference>
<proteinExistence type="inferred from homology"/>
<reference evidence="5" key="1">
    <citation type="submission" date="2019-02" db="EMBL/GenBank/DDBJ databases">
        <authorList>
            <person name="Gruber-Vodicka R. H."/>
            <person name="Seah K. B. B."/>
        </authorList>
    </citation>
    <scope>NUCLEOTIDE SEQUENCE</scope>
    <source>
        <strain evidence="5">BECK_DK47</strain>
    </source>
</reference>
<dbReference type="InterPro" id="IPR007831">
    <property type="entry name" value="T2SS_GspE_N"/>
</dbReference>
<dbReference type="InterPro" id="IPR001482">
    <property type="entry name" value="T2SS/T4SS_dom"/>
</dbReference>
<evidence type="ECO:0000256" key="1">
    <source>
        <dbReference type="ARBA" id="ARBA00006611"/>
    </source>
</evidence>
<protein>
    <submittedName>
        <fullName evidence="5">General secretion pathway protein E/type IV pilus assembly protein PilB</fullName>
    </submittedName>
</protein>
<dbReference type="SUPFAM" id="SSF160246">
    <property type="entry name" value="EspE N-terminal domain-like"/>
    <property type="match status" value="1"/>
</dbReference>
<dbReference type="GO" id="GO:0016887">
    <property type="term" value="F:ATP hydrolysis activity"/>
    <property type="evidence" value="ECO:0007669"/>
    <property type="project" value="TreeGrafter"/>
</dbReference>
<dbReference type="PANTHER" id="PTHR30258:SF2">
    <property type="entry name" value="COMG OPERON PROTEIN 1"/>
    <property type="match status" value="1"/>
</dbReference>
<dbReference type="CDD" id="cd01129">
    <property type="entry name" value="PulE-GspE-like"/>
    <property type="match status" value="1"/>
</dbReference>
<dbReference type="InterPro" id="IPR003593">
    <property type="entry name" value="AAA+_ATPase"/>
</dbReference>
<feature type="domain" description="Bacterial type II secretion system protein E" evidence="4">
    <location>
        <begin position="457"/>
        <end position="471"/>
    </location>
</feature>
<dbReference type="Pfam" id="PF00437">
    <property type="entry name" value="T2SSE"/>
    <property type="match status" value="1"/>
</dbReference>
<evidence type="ECO:0000313" key="5">
    <source>
        <dbReference type="EMBL" id="VFJ42788.1"/>
    </source>
</evidence>
<dbReference type="PROSITE" id="PS00662">
    <property type="entry name" value="T2SP_E"/>
    <property type="match status" value="1"/>
</dbReference>
<dbReference type="SMART" id="SM00382">
    <property type="entry name" value="AAA"/>
    <property type="match status" value="1"/>
</dbReference>
<dbReference type="Gene3D" id="3.30.300.160">
    <property type="entry name" value="Type II secretion system, protein E, N-terminal domain"/>
    <property type="match status" value="1"/>
</dbReference>
<evidence type="ECO:0000256" key="2">
    <source>
        <dbReference type="ARBA" id="ARBA00022741"/>
    </source>
</evidence>
<dbReference type="Gene3D" id="3.30.450.90">
    <property type="match status" value="1"/>
</dbReference>
<dbReference type="EMBL" id="CAADEX010000003">
    <property type="protein sequence ID" value="VFJ42788.1"/>
    <property type="molecule type" value="Genomic_DNA"/>
</dbReference>
<keyword evidence="3" id="KW-0067">ATP-binding</keyword>
<gene>
    <name evidence="5" type="ORF">BECKDK2373B_GA0170837_10038</name>
</gene>
<dbReference type="GO" id="GO:0005886">
    <property type="term" value="C:plasma membrane"/>
    <property type="evidence" value="ECO:0007669"/>
    <property type="project" value="TreeGrafter"/>
</dbReference>
<dbReference type="GO" id="GO:0005524">
    <property type="term" value="F:ATP binding"/>
    <property type="evidence" value="ECO:0007669"/>
    <property type="project" value="UniProtKB-KW"/>
</dbReference>
<keyword evidence="2" id="KW-0547">Nucleotide-binding</keyword>
<accession>A0A450RUN8</accession>
<dbReference type="Pfam" id="PF05157">
    <property type="entry name" value="MshEN"/>
    <property type="match status" value="1"/>
</dbReference>
<comment type="similarity">
    <text evidence="1">Belongs to the GSP E family.</text>
</comment>